<evidence type="ECO:0000256" key="2">
    <source>
        <dbReference type="SAM" id="Phobius"/>
    </source>
</evidence>
<dbReference type="SUPFAM" id="SSF117074">
    <property type="entry name" value="Hypothetical protein PA1324"/>
    <property type="match status" value="2"/>
</dbReference>
<evidence type="ECO:0000259" key="5">
    <source>
        <dbReference type="Pfam" id="PF20674"/>
    </source>
</evidence>
<dbReference type="PATRIC" id="fig|1618486.3.peg.90"/>
<dbReference type="InterPro" id="IPR041033">
    <property type="entry name" value="SpaA_PFL_dom_1"/>
</dbReference>
<feature type="compositionally biased region" description="Low complexity" evidence="1">
    <location>
        <begin position="43"/>
        <end position="89"/>
    </location>
</feature>
<evidence type="ECO:0000259" key="3">
    <source>
        <dbReference type="Pfam" id="PF17802"/>
    </source>
</evidence>
<proteinExistence type="predicted"/>
<feature type="domain" description="SpaA-like prealbumin fold" evidence="4">
    <location>
        <begin position="1113"/>
        <end position="1199"/>
    </location>
</feature>
<dbReference type="InterPro" id="IPR048834">
    <property type="entry name" value="SpaA_pre-album"/>
</dbReference>
<sequence>MKNKLGERIISIILSVNLVFNNLAPFVSLSIVKAQDVTPPPAEETITPTPDESTPTPTVEVSPTQDVTPTEAVSVTPTVEVTPIEETSPAVEPTLEPTEAPSVPSPPSGAEAESNSVETSAEATSPAPGMDVQTSPTPEPLMTPNGHVDTTVVESYSCRADSLNGCLATDKADYAPTEVVVITGYGFAPNTQYTLRIYSSDEPAVDVSYQITTDENGSFTYSYQLDGTYRPNYTVELYDSSGFIVATTTFLDHSGMEVKINNDDATTNSLNVTLNISWTGSTDPTQARYANDTTTGNNCSNLGTGSWTAWEAISDLGGNTATKSWVLEVGSDDTRKVCVETKHGSETKADSDTILYSTPSSVQTVIGSCVQDAVDFGLNCTANDVSIANVTDVNILDDGCQFPGDTVSFTATWNVQSTATERYNIGLYFAGEGQSSALTGSCSVSTLANSPVPPNYNFDGNACGDISSAAPVNPVITMTVQCEDPDGDNFLNLPYCTSWAQNDNTACSVPSEAVPGSPSKCNCQDGFEVPITVPFEANIEVVKDLNPGSDPGRFNLQVNGSDEASCVGDTGTTGQVTVGAGTSANPGATHTVGETACTDPSTNLSDYATSISCVDRGLTTFDGGAALTQSGAGPLNVDVDEDDDIVCTVLNTVNSGHIIVDKVTDPSGSNQSFDFVTSGSGYANFSLTDSATPNNQEVTPGAYSVSETVPTGWDLTSATCDQGETPESIDVGAGETVTCTFTNTQRGSISGHKYEDGTQNPLQGWVIELWKWITDAFVDTGESDTTDSNGFFSFENLLPGIYQLREQLLGGWTKIFPTGDGIEVDLSPGEESTDNDFVNFENATIIVHKNVVKPDGTTEVSDSTTFTALLNDGDPKTVAEGTNATYDELTPGTYTVTEDTLPTGYALVSITDDDASTPDGQVAVTSGNTNNVYITNRQLTANLTLIKHLPNDNGGTAVEDNFNVYIDGVETAWGSHDVDPDSYVVSEDTLIGYSASSWSNDCDAQGNVTLGPGESKTCEITNDDQTGRLIVVKVLTNDDGGNATKDDFSYKVNDGSSVFFESDGQNESLVDSGNYTIVEDSETGYVTTYDNCDNIFVPNGGSVTCTITNDDIAPTVTLIKEVINDDGGNAQVDDFILSLGNNSVTSGVATTVESNTAYEVDEAGSFGYQFVFITGDPECPDVLAGNVTADEGENITCTITNDDIAPTLKLVKEVVTDNGGSAIADDWTLTADADAPDDDRNFSNLGGSGSFETIYANVSYDLSESTVSGYSEGSWNCDGGNLVDSTVTLGLNEDVTCTITNDDQTGRLVVVKVLINDNGGDLNNEDFSYTVDDGPSVFFEADGQNEETVDSGDYTIIEDDAPGYETTYDNCDDIFVPNGGSATCTITNNDIAPTLKLVKDVTNDDGGDAVASNWTLRARKLCAVGDTNPDCGFSDTGDSIEFHPLLAGTVYTLFESGPTGYAAGSWNCDDGILNGNKLTLGLDEEVTCTITNDDIAPTLRLVKVVEGGSSTPGDWTLRARTLCAFGNTDPACGFSDSGDSTDFHPLDAGKSYRLLESGPSDYTAGNWSCDNTGVQGNVIVLDLDQETTCTITNTRDTGTIIVHKIIDADGDLGTETDQTQRESWQFDVDGWSGDTTDAPADTTGSNGLVTFSSLNTGEYTAIETTQDGYDLVEAICDNESGDFDGSDSIDGLEVEKDSTTTCTFYNSPNGAIHGQKWSDLDGNGARDEGEDFLGGWRIFIDENDNQTWDDGEKSMFTDSGDELGWYWFEHLFPGTYSVCEESQDGWTQTSSPACHTVELPNGPNTCIPSREINSTDGGGIRCDFGNQEQADVTVVKYQDDNGNGQFDQDESTLEGWDISLGSLNETTNVDGEALFEDITPGGYELSETLKPGYIQTEISCLDGELTGENNSLRFEVGAGEEITCYIGNQPVNPELQISKSNDASGDKSLGDTVIYTITVKALDSQVLGVVLKDLLPNGFSFQNVISIIKNGSIDLTAIVGDPHYASPGTYNLGDMDADDVIVIKYSAKVSSVDPGLYKDMAYAYGKDVLDNRVLALAQPEGFVTTNFVGSSVNVNANLTQGGNFEIGGEVLGASTSLPATGGNVIWVILASVLSILGLIFMGLGLILKRKRFLVKKALFGLILALSLLFYPVKAEAAAGDLIIRLEQPKSPTSNNNFNITFTVMDLSESPAAITVKCFKKGPSDGGYSQFGSDIAVSAGGNSGDCTGVSNFVNTNGTYQFYATASNGSETATSETEGIISVGYNTQGDPTPPSNYKKEKISSCQYKITFKTADDGLTSRVEVYRSDSTSFNLDGSTRVGDITIGPNTDGSFTESVPDCNKTYYYVIRSFNSAGNPSGPVGDSAVTVTTSTMTTEGGAIPVEGVTLPGGGTGGGEVLGEEVKEGEEATPTAKPEVIETNKAKGAVLGVVDFVTKKKKLTLLILAGVAVLGYGIYYFIKKRKQTV</sequence>
<organism evidence="7 8">
    <name type="scientific">Candidatus Roizmanbacteria bacterium GW2011_GWC2_37_13</name>
    <dbReference type="NCBI Taxonomy" id="1618486"/>
    <lineage>
        <taxon>Bacteria</taxon>
        <taxon>Candidatus Roizmaniibacteriota</taxon>
    </lineage>
</organism>
<feature type="domain" description="SpaA-like prealbumin fold" evidence="3">
    <location>
        <begin position="747"/>
        <end position="806"/>
    </location>
</feature>
<dbReference type="Pfam" id="PF20674">
    <property type="entry name" value="SpaA_3"/>
    <property type="match status" value="1"/>
</dbReference>
<name>A0A0G0GJZ5_9BACT</name>
<feature type="domain" description="SpaA-like prealbumin fold" evidence="4">
    <location>
        <begin position="1829"/>
        <end position="1926"/>
    </location>
</feature>
<feature type="compositionally biased region" description="Polar residues" evidence="1">
    <location>
        <begin position="113"/>
        <end position="123"/>
    </location>
</feature>
<dbReference type="InterPro" id="IPR055371">
    <property type="entry name" value="SpaA_PFL_dom_4"/>
</dbReference>
<feature type="domain" description="SpaA-like prealbumin fold" evidence="5">
    <location>
        <begin position="553"/>
        <end position="652"/>
    </location>
</feature>
<feature type="domain" description="SpaA-like prealbumin fold" evidence="6">
    <location>
        <begin position="659"/>
        <end position="745"/>
    </location>
</feature>
<evidence type="ECO:0000259" key="4">
    <source>
        <dbReference type="Pfam" id="PF19403"/>
    </source>
</evidence>
<reference evidence="7 8" key="1">
    <citation type="journal article" date="2015" name="Nature">
        <title>rRNA introns, odd ribosomes, and small enigmatic genomes across a large radiation of phyla.</title>
        <authorList>
            <person name="Brown C.T."/>
            <person name="Hug L.A."/>
            <person name="Thomas B.C."/>
            <person name="Sharon I."/>
            <person name="Castelle C.J."/>
            <person name="Singh A."/>
            <person name="Wilkins M.J."/>
            <person name="Williams K.H."/>
            <person name="Banfield J.F."/>
        </authorList>
    </citation>
    <scope>NUCLEOTIDE SEQUENCE [LARGE SCALE GENOMIC DNA]</scope>
</reference>
<keyword evidence="2" id="KW-1133">Transmembrane helix</keyword>
<gene>
    <name evidence="7" type="ORF">US40_C0002G0004</name>
</gene>
<feature type="transmembrane region" description="Helical" evidence="2">
    <location>
        <begin position="2133"/>
        <end position="2152"/>
    </location>
</feature>
<feature type="domain" description="SpaA-like prealbumin fold" evidence="4">
    <location>
        <begin position="1496"/>
        <end position="1591"/>
    </location>
</feature>
<protein>
    <submittedName>
        <fullName evidence="7">Uncharacterized protein</fullName>
    </submittedName>
</protein>
<dbReference type="SUPFAM" id="SSF49478">
    <property type="entry name" value="Cna protein B-type domain"/>
    <property type="match status" value="1"/>
</dbReference>
<dbReference type="EMBL" id="LBSV01000002">
    <property type="protein sequence ID" value="KKQ26470.1"/>
    <property type="molecule type" value="Genomic_DNA"/>
</dbReference>
<feature type="region of interest" description="Disordered" evidence="1">
    <location>
        <begin position="36"/>
        <end position="142"/>
    </location>
</feature>
<dbReference type="InterPro" id="IPR013783">
    <property type="entry name" value="Ig-like_fold"/>
</dbReference>
<accession>A0A0G0GJZ5</accession>
<evidence type="ECO:0000313" key="8">
    <source>
        <dbReference type="Proteomes" id="UP000034917"/>
    </source>
</evidence>
<feature type="domain" description="SpaA-like prealbumin fold" evidence="4">
    <location>
        <begin position="1392"/>
        <end position="1490"/>
    </location>
</feature>
<dbReference type="Gene3D" id="2.60.40.10">
    <property type="entry name" value="Immunoglobulins"/>
    <property type="match status" value="4"/>
</dbReference>
<feature type="domain" description="SpaA-like prealbumin fold" evidence="4">
    <location>
        <begin position="940"/>
        <end position="1020"/>
    </location>
</feature>
<comment type="caution">
    <text evidence="7">The sequence shown here is derived from an EMBL/GenBank/DDBJ whole genome shotgun (WGS) entry which is preliminary data.</text>
</comment>
<feature type="domain" description="SpaA-like prealbumin fold" evidence="4">
    <location>
        <begin position="1024"/>
        <end position="1107"/>
    </location>
</feature>
<feature type="domain" description="SpaA-like prealbumin fold" evidence="4">
    <location>
        <begin position="1205"/>
        <end position="1299"/>
    </location>
</feature>
<feature type="domain" description="SpaA-like prealbumin fold" evidence="4">
    <location>
        <begin position="1303"/>
        <end position="1386"/>
    </location>
</feature>
<dbReference type="Pfam" id="PF19403">
    <property type="entry name" value="SpaA_2"/>
    <property type="match status" value="8"/>
</dbReference>
<evidence type="ECO:0000256" key="1">
    <source>
        <dbReference type="SAM" id="MobiDB-lite"/>
    </source>
</evidence>
<evidence type="ECO:0000313" key="7">
    <source>
        <dbReference type="EMBL" id="KKQ26470.1"/>
    </source>
</evidence>
<dbReference type="Pfam" id="PF24514">
    <property type="entry name" value="SpaA_4"/>
    <property type="match status" value="1"/>
</dbReference>
<keyword evidence="2" id="KW-0812">Transmembrane</keyword>
<keyword evidence="2" id="KW-0472">Membrane</keyword>
<feature type="transmembrane region" description="Helical" evidence="2">
    <location>
        <begin position="2437"/>
        <end position="2456"/>
    </location>
</feature>
<feature type="transmembrane region" description="Helical" evidence="2">
    <location>
        <begin position="2104"/>
        <end position="2126"/>
    </location>
</feature>
<evidence type="ECO:0000259" key="6">
    <source>
        <dbReference type="Pfam" id="PF24514"/>
    </source>
</evidence>
<dbReference type="Pfam" id="PF17802">
    <property type="entry name" value="SpaA"/>
    <property type="match status" value="1"/>
</dbReference>
<dbReference type="Proteomes" id="UP000034917">
    <property type="component" value="Unassembled WGS sequence"/>
</dbReference>
<dbReference type="InterPro" id="IPR045826">
    <property type="entry name" value="SpaA_PFL_dom_2"/>
</dbReference>